<evidence type="ECO:0000313" key="2">
    <source>
        <dbReference type="EMBL" id="MBB6477363.1"/>
    </source>
</evidence>
<proteinExistence type="predicted"/>
<comment type="caution">
    <text evidence="2">The sequence shown here is derived from an EMBL/GenBank/DDBJ whole genome shotgun (WGS) entry which is preliminary data.</text>
</comment>
<dbReference type="Proteomes" id="UP000591941">
    <property type="component" value="Unassembled WGS sequence"/>
</dbReference>
<dbReference type="AlphaFoldDB" id="A0A841R0T6"/>
<dbReference type="EMBL" id="JACHHI010000002">
    <property type="protein sequence ID" value="MBB6477363.1"/>
    <property type="molecule type" value="Genomic_DNA"/>
</dbReference>
<reference evidence="2 3" key="1">
    <citation type="submission" date="2020-08" db="EMBL/GenBank/DDBJ databases">
        <title>Genomic Encyclopedia of Type Strains, Phase IV (KMG-IV): sequencing the most valuable type-strain genomes for metagenomic binning, comparative biology and taxonomic classification.</title>
        <authorList>
            <person name="Goeker M."/>
        </authorList>
    </citation>
    <scope>NUCLEOTIDE SEQUENCE [LARGE SCALE GENOMIC DNA]</scope>
    <source>
        <strain evidence="2 3">DSM 21255</strain>
    </source>
</reference>
<feature type="chain" id="PRO_5033009219" description="Lipoprotein" evidence="1">
    <location>
        <begin position="23"/>
        <end position="262"/>
    </location>
</feature>
<evidence type="ECO:0000256" key="1">
    <source>
        <dbReference type="SAM" id="SignalP"/>
    </source>
</evidence>
<gene>
    <name evidence="2" type="ORF">HNR45_000393</name>
</gene>
<evidence type="ECO:0008006" key="4">
    <source>
        <dbReference type="Google" id="ProtNLM"/>
    </source>
</evidence>
<sequence>MHRILWSVSLTLALLGNGCAQAALPKDAPAPVKTHAVTDGYWGKQLWQSDVLKTAYASALSSAAAASGEIGQDEVTPRIVKAVMDSLMWTQWQAEDHRGVHVAYVVTAQVPLDLMARSQAAKGNRAAEFWATAFKNTDARELPEYLLTQPRTKEEVQAQMDQAKASLIAENAEASELVPTLTLRSYQPLIRYRDGQGGVYYGQHMRLVIDTGGVVWPIAVFSDVRKTADNIQCTWLITADTEYAYFARIWNRYVGIGGDRDA</sequence>
<evidence type="ECO:0000313" key="3">
    <source>
        <dbReference type="Proteomes" id="UP000591941"/>
    </source>
</evidence>
<keyword evidence="1" id="KW-0732">Signal</keyword>
<keyword evidence="3" id="KW-1185">Reference proteome</keyword>
<dbReference type="GeneID" id="93485674"/>
<name>A0A841R0T6_9FIRM</name>
<organism evidence="2 3">
    <name type="scientific">Negativicoccus succinicivorans</name>
    <dbReference type="NCBI Taxonomy" id="620903"/>
    <lineage>
        <taxon>Bacteria</taxon>
        <taxon>Bacillati</taxon>
        <taxon>Bacillota</taxon>
        <taxon>Negativicutes</taxon>
        <taxon>Veillonellales</taxon>
        <taxon>Veillonellaceae</taxon>
        <taxon>Negativicoccus</taxon>
    </lineage>
</organism>
<protein>
    <recommendedName>
        <fullName evidence="4">Lipoprotein</fullName>
    </recommendedName>
</protein>
<accession>A0A841R0T6</accession>
<dbReference type="RefSeq" id="WP_159823169.1">
    <property type="nucleotide sequence ID" value="NZ_CABWNB010000003.1"/>
</dbReference>
<feature type="signal peptide" evidence="1">
    <location>
        <begin position="1"/>
        <end position="22"/>
    </location>
</feature>